<keyword evidence="3" id="KW-1185">Reference proteome</keyword>
<evidence type="ECO:0000313" key="3">
    <source>
        <dbReference type="Proteomes" id="UP000515512"/>
    </source>
</evidence>
<protein>
    <submittedName>
        <fullName evidence="2">Uncharacterized protein</fullName>
    </submittedName>
</protein>
<accession>A0A7D6ZJU8</accession>
<proteinExistence type="predicted"/>
<reference evidence="2 3" key="1">
    <citation type="submission" date="2020-07" db="EMBL/GenBank/DDBJ databases">
        <authorList>
            <person name="Zhuang K."/>
            <person name="Ran Y."/>
        </authorList>
    </citation>
    <scope>NUCLEOTIDE SEQUENCE [LARGE SCALE GENOMIC DNA]</scope>
    <source>
        <strain evidence="2 3">WCH-YHL-001</strain>
    </source>
</reference>
<name>A0A7D6ZJU8_9NOCA</name>
<gene>
    <name evidence="2" type="ORF">H0264_29685</name>
</gene>
<keyword evidence="1" id="KW-0732">Signal</keyword>
<dbReference type="RefSeq" id="WP_181580607.1">
    <property type="nucleotide sequence ID" value="NZ_CP059399.1"/>
</dbReference>
<dbReference type="EMBL" id="CP059399">
    <property type="protein sequence ID" value="QLY29403.1"/>
    <property type="molecule type" value="Genomic_DNA"/>
</dbReference>
<dbReference type="KEGG" id="nhu:H0264_29685"/>
<evidence type="ECO:0000256" key="1">
    <source>
        <dbReference type="SAM" id="SignalP"/>
    </source>
</evidence>
<dbReference type="Proteomes" id="UP000515512">
    <property type="component" value="Chromosome"/>
</dbReference>
<sequence length="238" mass="25799">MITARFAAAFAAVVTLAGALLVGASGSATAYGPYSCAPDNILQPTAELFGTWNRDTITDPADPRLNDPLTQFELEVNLTAAMELGLTVHSEPIDGVFWSEQSQQITYEPARRFELACTGQDNLCWIADDLRVRYSQEAVLGIEFLPADHERADGFLVRVPGVNNIRLHDALLADPAARDTLGGGSVTEDGTLILVADRADLSTVRSFVEGMGAHWDPTTVRYGDRQLVTGYCFPGVYF</sequence>
<organism evidence="2 3">
    <name type="scientific">Nocardia huaxiensis</name>
    <dbReference type="NCBI Taxonomy" id="2755382"/>
    <lineage>
        <taxon>Bacteria</taxon>
        <taxon>Bacillati</taxon>
        <taxon>Actinomycetota</taxon>
        <taxon>Actinomycetes</taxon>
        <taxon>Mycobacteriales</taxon>
        <taxon>Nocardiaceae</taxon>
        <taxon>Nocardia</taxon>
    </lineage>
</organism>
<dbReference type="AlphaFoldDB" id="A0A7D6ZJU8"/>
<feature type="chain" id="PRO_5028438291" evidence="1">
    <location>
        <begin position="31"/>
        <end position="238"/>
    </location>
</feature>
<feature type="signal peptide" evidence="1">
    <location>
        <begin position="1"/>
        <end position="30"/>
    </location>
</feature>
<evidence type="ECO:0000313" key="2">
    <source>
        <dbReference type="EMBL" id="QLY29403.1"/>
    </source>
</evidence>